<feature type="transmembrane region" description="Helical" evidence="5">
    <location>
        <begin position="440"/>
        <end position="463"/>
    </location>
</feature>
<feature type="transmembrane region" description="Helical" evidence="5">
    <location>
        <begin position="359"/>
        <end position="380"/>
    </location>
</feature>
<evidence type="ECO:0000256" key="2">
    <source>
        <dbReference type="ARBA" id="ARBA00022692"/>
    </source>
</evidence>
<keyword evidence="4 5" id="KW-0472">Membrane</keyword>
<feature type="transmembrane region" description="Helical" evidence="5">
    <location>
        <begin position="97"/>
        <end position="121"/>
    </location>
</feature>
<dbReference type="InterPro" id="IPR019372">
    <property type="entry name" value="LHFPL"/>
</dbReference>
<dbReference type="OrthoDB" id="5873721at2759"/>
<feature type="transmembrane region" description="Helical" evidence="5">
    <location>
        <begin position="324"/>
        <end position="343"/>
    </location>
</feature>
<evidence type="ECO:0000256" key="4">
    <source>
        <dbReference type="ARBA" id="ARBA00023136"/>
    </source>
</evidence>
<evidence type="ECO:0000256" key="1">
    <source>
        <dbReference type="ARBA" id="ARBA00004141"/>
    </source>
</evidence>
<evidence type="ECO:0000313" key="6">
    <source>
        <dbReference type="EMBL" id="RNA17327.1"/>
    </source>
</evidence>
<dbReference type="PANTHER" id="PTHR12489">
    <property type="entry name" value="LIPOMA HMGIC FUSION PARTNER-LIKE PROTEIN"/>
    <property type="match status" value="1"/>
</dbReference>
<dbReference type="Proteomes" id="UP000276133">
    <property type="component" value="Unassembled WGS sequence"/>
</dbReference>
<protein>
    <submittedName>
        <fullName evidence="6">Lipoma HMGIC fusion partner-like 3 isoform X2</fullName>
    </submittedName>
</protein>
<gene>
    <name evidence="6" type="ORF">BpHYR1_007581</name>
</gene>
<evidence type="ECO:0000256" key="3">
    <source>
        <dbReference type="ARBA" id="ARBA00022989"/>
    </source>
</evidence>
<dbReference type="PANTHER" id="PTHR12489:SF1">
    <property type="entry name" value="LP10272P"/>
    <property type="match status" value="1"/>
</dbReference>
<reference evidence="6 7" key="1">
    <citation type="journal article" date="2018" name="Sci. Rep.">
        <title>Genomic signatures of local adaptation to the degree of environmental predictability in rotifers.</title>
        <authorList>
            <person name="Franch-Gras L."/>
            <person name="Hahn C."/>
            <person name="Garcia-Roger E.M."/>
            <person name="Carmona M.J."/>
            <person name="Serra M."/>
            <person name="Gomez A."/>
        </authorList>
    </citation>
    <scope>NUCLEOTIDE SEQUENCE [LARGE SCALE GENOMIC DNA]</scope>
    <source>
        <strain evidence="6">HYR1</strain>
    </source>
</reference>
<dbReference type="GO" id="GO:0005886">
    <property type="term" value="C:plasma membrane"/>
    <property type="evidence" value="ECO:0007669"/>
    <property type="project" value="TreeGrafter"/>
</dbReference>
<feature type="transmembrane region" description="Helical" evidence="5">
    <location>
        <begin position="181"/>
        <end position="204"/>
    </location>
</feature>
<comment type="caution">
    <text evidence="6">The sequence shown here is derived from an EMBL/GenBank/DDBJ whole genome shotgun (WGS) entry which is preliminary data.</text>
</comment>
<keyword evidence="7" id="KW-1185">Reference proteome</keyword>
<keyword evidence="3 5" id="KW-1133">Transmembrane helix</keyword>
<feature type="transmembrane region" description="Helical" evidence="5">
    <location>
        <begin position="475"/>
        <end position="497"/>
    </location>
</feature>
<proteinExistence type="predicted"/>
<dbReference type="GO" id="GO:0007605">
    <property type="term" value="P:sensory perception of sound"/>
    <property type="evidence" value="ECO:0007669"/>
    <property type="project" value="TreeGrafter"/>
</dbReference>
<feature type="transmembrane region" description="Helical" evidence="5">
    <location>
        <begin position="27"/>
        <end position="50"/>
    </location>
</feature>
<sequence>MAKFRIDKIDNISAFDYYKFYLKNSRIFSIIWILITVCFTICLIICFVSPEWIGDTDKSPNRGYFGLYHFCVQSPISSSYKCSGTWTNFSTLPNNSAVRAACFFVGFSCLLSLICIIVFILSLAIKLERVIHICAWIQLLILICLFIGISVYPIGWDVSSIRTVCGKNSGQLKLGSCSIRWAYILACILSFQQLFLTIFAFLLAGRQAKYLLEYAGEKRAQLTKGIYTIFIRCGHEWKWGSPLLFIYIGFAYLPCLLESYVHDFQQSLVTNGPNNSSDTTLLINDNPFSKKSVRNAITEAFFLIVIITRWLIPKGKISLEELSRLLLIYVTSIADILDMMKMIKSLNYSDCSEEFKRRIFTMSLVCLWFSIVQLSLGLTAKRSNLNNKSLDNDFDKTKNLTDQSKICQDFKSKFIVFFSKIRNCFSFFMNKIREMFEKEVWGIFVMLILKDIPICLLRTYAYAVHYKNCILWSHSVFFTLKTYLFIIIHLNRCYIIFREEGKISNKFKNETIVGIPVTNLVSQSTPASNLTPSRSTNSLNETNSTINSTKFSNLANCEQQSEKKWIFIKNQINQGAFKNVSTYS</sequence>
<dbReference type="AlphaFoldDB" id="A0A3M7R165"/>
<feature type="transmembrane region" description="Helical" evidence="5">
    <location>
        <begin position="242"/>
        <end position="261"/>
    </location>
</feature>
<dbReference type="Gene3D" id="1.20.140.150">
    <property type="match status" value="1"/>
</dbReference>
<dbReference type="STRING" id="10195.A0A3M7R165"/>
<evidence type="ECO:0000313" key="7">
    <source>
        <dbReference type="Proteomes" id="UP000276133"/>
    </source>
</evidence>
<name>A0A3M7R165_BRAPC</name>
<comment type="subcellular location">
    <subcellularLocation>
        <location evidence="1">Membrane</location>
        <topology evidence="1">Multi-pass membrane protein</topology>
    </subcellularLocation>
</comment>
<dbReference type="Pfam" id="PF10242">
    <property type="entry name" value="L_HMGIC_fpl"/>
    <property type="match status" value="1"/>
</dbReference>
<keyword evidence="2 5" id="KW-0812">Transmembrane</keyword>
<accession>A0A3M7R165</accession>
<evidence type="ECO:0000256" key="5">
    <source>
        <dbReference type="SAM" id="Phobius"/>
    </source>
</evidence>
<feature type="transmembrane region" description="Helical" evidence="5">
    <location>
        <begin position="293"/>
        <end position="312"/>
    </location>
</feature>
<organism evidence="6 7">
    <name type="scientific">Brachionus plicatilis</name>
    <name type="common">Marine rotifer</name>
    <name type="synonym">Brachionus muelleri</name>
    <dbReference type="NCBI Taxonomy" id="10195"/>
    <lineage>
        <taxon>Eukaryota</taxon>
        <taxon>Metazoa</taxon>
        <taxon>Spiralia</taxon>
        <taxon>Gnathifera</taxon>
        <taxon>Rotifera</taxon>
        <taxon>Eurotatoria</taxon>
        <taxon>Monogononta</taxon>
        <taxon>Pseudotrocha</taxon>
        <taxon>Ploima</taxon>
        <taxon>Brachionidae</taxon>
        <taxon>Brachionus</taxon>
    </lineage>
</organism>
<dbReference type="EMBL" id="REGN01004474">
    <property type="protein sequence ID" value="RNA17327.1"/>
    <property type="molecule type" value="Genomic_DNA"/>
</dbReference>
<feature type="transmembrane region" description="Helical" evidence="5">
    <location>
        <begin position="133"/>
        <end position="154"/>
    </location>
</feature>